<dbReference type="Pfam" id="PF10722">
    <property type="entry name" value="YbjN"/>
    <property type="match status" value="1"/>
</dbReference>
<sequence length="140" mass="15822">MNGLSELVTSENATKEMLKSLFDAAFMETSFDSDGDLIVRDGGVRGFVILQDENRIIRLMIGYRVKPSAKRIDLLEFLNRVNAEYLIIRAALANNNHSVCFDFYIHLVGGVSRANVVQTIKRVLRIVPQAVNEYGRVIFE</sequence>
<evidence type="ECO:0000313" key="1">
    <source>
        <dbReference type="EMBL" id="MBI2052374.1"/>
    </source>
</evidence>
<dbReference type="Proteomes" id="UP000786662">
    <property type="component" value="Unassembled WGS sequence"/>
</dbReference>
<evidence type="ECO:0000313" key="2">
    <source>
        <dbReference type="Proteomes" id="UP000786662"/>
    </source>
</evidence>
<organism evidence="1 2">
    <name type="scientific">Candidatus Sungiibacteriota bacterium</name>
    <dbReference type="NCBI Taxonomy" id="2750080"/>
    <lineage>
        <taxon>Bacteria</taxon>
        <taxon>Candidatus Sungiibacteriota</taxon>
    </lineage>
</organism>
<accession>A0A9D6DQE9</accession>
<name>A0A9D6DQE9_9BACT</name>
<reference evidence="1" key="1">
    <citation type="submission" date="2020-07" db="EMBL/GenBank/DDBJ databases">
        <title>Huge and variable diversity of episymbiotic CPR bacteria and DPANN archaea in groundwater ecosystems.</title>
        <authorList>
            <person name="He C.Y."/>
            <person name="Keren R."/>
            <person name="Whittaker M."/>
            <person name="Farag I.F."/>
            <person name="Doudna J."/>
            <person name="Cate J.H.D."/>
            <person name="Banfield J.F."/>
        </authorList>
    </citation>
    <scope>NUCLEOTIDE SEQUENCE</scope>
    <source>
        <strain evidence="1">NC_groundwater_191_Ag_S-0.1um_45_8</strain>
    </source>
</reference>
<dbReference type="EMBL" id="JACOYY010000048">
    <property type="protein sequence ID" value="MBI2052374.1"/>
    <property type="molecule type" value="Genomic_DNA"/>
</dbReference>
<dbReference type="InterPro" id="IPR019660">
    <property type="entry name" value="Put_sensory_transdc_reg_YbjN"/>
</dbReference>
<dbReference type="AlphaFoldDB" id="A0A9D6DQE9"/>
<protein>
    <submittedName>
        <fullName evidence="1">YbjN domain-containing protein</fullName>
    </submittedName>
</protein>
<gene>
    <name evidence="1" type="ORF">HYT38_01695</name>
</gene>
<proteinExistence type="predicted"/>
<comment type="caution">
    <text evidence="1">The sequence shown here is derived from an EMBL/GenBank/DDBJ whole genome shotgun (WGS) entry which is preliminary data.</text>
</comment>